<accession>A0A5J9T1L4</accession>
<dbReference type="Gramene" id="TVU05087">
    <property type="protein sequence ID" value="TVU05087"/>
    <property type="gene ID" value="EJB05_48238"/>
</dbReference>
<keyword evidence="3" id="KW-1185">Reference proteome</keyword>
<feature type="compositionally biased region" description="Polar residues" evidence="1">
    <location>
        <begin position="109"/>
        <end position="125"/>
    </location>
</feature>
<feature type="non-terminal residue" evidence="2">
    <location>
        <position position="224"/>
    </location>
</feature>
<evidence type="ECO:0000256" key="1">
    <source>
        <dbReference type="SAM" id="MobiDB-lite"/>
    </source>
</evidence>
<name>A0A5J9T1L4_9POAL</name>
<evidence type="ECO:0000313" key="3">
    <source>
        <dbReference type="Proteomes" id="UP000324897"/>
    </source>
</evidence>
<sequence>MGGRARLQNTAATSPPATGATPPRLRPYAADKTCPASLLPVLSHFRHRTHPNPSSPNRRAVPPLPAASSFCSPPSSRPGQASPGRASPRLPPNSPWPPWLVTRTEECESSSSPLTPANRGTTASSSKSFLHVVVDVVRFFPAAGQHRSANPPTNFHLYPPPLRLVARRGPRGPPAARARAVLSPRPLDSPERRRATLANPPPRCRAPLPPFLRCQARRRARPRR</sequence>
<reference evidence="2 3" key="1">
    <citation type="journal article" date="2019" name="Sci. Rep.">
        <title>A high-quality genome of Eragrostis curvula grass provides insights into Poaceae evolution and supports new strategies to enhance forage quality.</title>
        <authorList>
            <person name="Carballo J."/>
            <person name="Santos B.A.C.M."/>
            <person name="Zappacosta D."/>
            <person name="Garbus I."/>
            <person name="Selva J.P."/>
            <person name="Gallo C.A."/>
            <person name="Diaz A."/>
            <person name="Albertini E."/>
            <person name="Caccamo M."/>
            <person name="Echenique V."/>
        </authorList>
    </citation>
    <scope>NUCLEOTIDE SEQUENCE [LARGE SCALE GENOMIC DNA]</scope>
    <source>
        <strain evidence="3">cv. Victoria</strain>
        <tissue evidence="2">Leaf</tissue>
    </source>
</reference>
<feature type="region of interest" description="Disordered" evidence="1">
    <location>
        <begin position="1"/>
        <end position="32"/>
    </location>
</feature>
<dbReference type="Proteomes" id="UP000324897">
    <property type="component" value="Unassembled WGS sequence"/>
</dbReference>
<feature type="non-terminal residue" evidence="2">
    <location>
        <position position="1"/>
    </location>
</feature>
<feature type="region of interest" description="Disordered" evidence="1">
    <location>
        <begin position="169"/>
        <end position="209"/>
    </location>
</feature>
<dbReference type="AlphaFoldDB" id="A0A5J9T1L4"/>
<feature type="compositionally biased region" description="Low complexity" evidence="1">
    <location>
        <begin position="10"/>
        <end position="23"/>
    </location>
</feature>
<organism evidence="2 3">
    <name type="scientific">Eragrostis curvula</name>
    <name type="common">weeping love grass</name>
    <dbReference type="NCBI Taxonomy" id="38414"/>
    <lineage>
        <taxon>Eukaryota</taxon>
        <taxon>Viridiplantae</taxon>
        <taxon>Streptophyta</taxon>
        <taxon>Embryophyta</taxon>
        <taxon>Tracheophyta</taxon>
        <taxon>Spermatophyta</taxon>
        <taxon>Magnoliopsida</taxon>
        <taxon>Liliopsida</taxon>
        <taxon>Poales</taxon>
        <taxon>Poaceae</taxon>
        <taxon>PACMAD clade</taxon>
        <taxon>Chloridoideae</taxon>
        <taxon>Eragrostideae</taxon>
        <taxon>Eragrostidinae</taxon>
        <taxon>Eragrostis</taxon>
    </lineage>
</organism>
<feature type="compositionally biased region" description="Pro residues" evidence="1">
    <location>
        <begin position="89"/>
        <end position="98"/>
    </location>
</feature>
<gene>
    <name evidence="2" type="ORF">EJB05_48238</name>
</gene>
<dbReference type="EMBL" id="RWGY01000051">
    <property type="protein sequence ID" value="TVU05087.1"/>
    <property type="molecule type" value="Genomic_DNA"/>
</dbReference>
<feature type="compositionally biased region" description="Low complexity" evidence="1">
    <location>
        <begin position="66"/>
        <end position="78"/>
    </location>
</feature>
<feature type="compositionally biased region" description="Pro residues" evidence="1">
    <location>
        <begin position="199"/>
        <end position="209"/>
    </location>
</feature>
<proteinExistence type="predicted"/>
<protein>
    <submittedName>
        <fullName evidence="2">Uncharacterized protein</fullName>
    </submittedName>
</protein>
<evidence type="ECO:0000313" key="2">
    <source>
        <dbReference type="EMBL" id="TVU05087.1"/>
    </source>
</evidence>
<comment type="caution">
    <text evidence="2">The sequence shown here is derived from an EMBL/GenBank/DDBJ whole genome shotgun (WGS) entry which is preliminary data.</text>
</comment>
<feature type="region of interest" description="Disordered" evidence="1">
    <location>
        <begin position="45"/>
        <end position="125"/>
    </location>
</feature>